<proteinExistence type="predicted"/>
<dbReference type="EMBL" id="SHKN01000001">
    <property type="protein sequence ID" value="RZT96129.1"/>
    <property type="molecule type" value="Genomic_DNA"/>
</dbReference>
<keyword evidence="3" id="KW-1185">Reference proteome</keyword>
<gene>
    <name evidence="2" type="ORF">EV201_0761</name>
</gene>
<dbReference type="Proteomes" id="UP000293562">
    <property type="component" value="Unassembled WGS sequence"/>
</dbReference>
<dbReference type="OrthoDB" id="982725at2"/>
<protein>
    <submittedName>
        <fullName evidence="2">Uncharacterized protein</fullName>
    </submittedName>
</protein>
<feature type="transmembrane region" description="Helical" evidence="1">
    <location>
        <begin position="94"/>
        <end position="114"/>
    </location>
</feature>
<feature type="transmembrane region" description="Helical" evidence="1">
    <location>
        <begin position="205"/>
        <end position="228"/>
    </location>
</feature>
<keyword evidence="1" id="KW-0472">Membrane</keyword>
<dbReference type="AlphaFoldDB" id="A0A4Q7VJ19"/>
<sequence>MELNVCNNIGQYLIDECIAMVKYLSAEGSAIPVEAKKIIDLNKGKAIEWESHEILNLHKCLSLKVAPARPKTISLLYKEAQKNKWLAFLGPVGLVRRLMATTLLSLVGFILISLSPHVNNASVSKGILADHGIELLLNLMFFLSAAALGACFSNLFQANKYIVNGTYDPKYESSYWIRFVLGLIAGLMMAVLIPASLEMQQSPGVGFLTVPILAMLGGFSAALFYRILNRAVTTVDTLLTGVTDKNSDNKTQERLLKQNQQQTLEKQQIVEELLSLKAEVKEGDVNEKLKNTINKILMN</sequence>
<keyword evidence="1" id="KW-0812">Transmembrane</keyword>
<evidence type="ECO:0000313" key="3">
    <source>
        <dbReference type="Proteomes" id="UP000293562"/>
    </source>
</evidence>
<dbReference type="RefSeq" id="WP_130306041.1">
    <property type="nucleotide sequence ID" value="NZ_SHKN01000001.1"/>
</dbReference>
<feature type="transmembrane region" description="Helical" evidence="1">
    <location>
        <begin position="135"/>
        <end position="155"/>
    </location>
</feature>
<keyword evidence="1" id="KW-1133">Transmembrane helix</keyword>
<evidence type="ECO:0000256" key="1">
    <source>
        <dbReference type="SAM" id="Phobius"/>
    </source>
</evidence>
<comment type="caution">
    <text evidence="2">The sequence shown here is derived from an EMBL/GenBank/DDBJ whole genome shotgun (WGS) entry which is preliminary data.</text>
</comment>
<reference evidence="2 3" key="1">
    <citation type="submission" date="2019-02" db="EMBL/GenBank/DDBJ databases">
        <title>Genomic Encyclopedia of Type Strains, Phase IV (KMG-IV): sequencing the most valuable type-strain genomes for metagenomic binning, comparative biology and taxonomic classification.</title>
        <authorList>
            <person name="Goeker M."/>
        </authorList>
    </citation>
    <scope>NUCLEOTIDE SEQUENCE [LARGE SCALE GENOMIC DNA]</scope>
    <source>
        <strain evidence="2 3">DSM 28825</strain>
    </source>
</reference>
<feature type="transmembrane region" description="Helical" evidence="1">
    <location>
        <begin position="175"/>
        <end position="193"/>
    </location>
</feature>
<accession>A0A4Q7VJ19</accession>
<organism evidence="2 3">
    <name type="scientific">Ancylomarina subtilis</name>
    <dbReference type="NCBI Taxonomy" id="1639035"/>
    <lineage>
        <taxon>Bacteria</taxon>
        <taxon>Pseudomonadati</taxon>
        <taxon>Bacteroidota</taxon>
        <taxon>Bacteroidia</taxon>
        <taxon>Marinilabiliales</taxon>
        <taxon>Marinifilaceae</taxon>
        <taxon>Ancylomarina</taxon>
    </lineage>
</organism>
<evidence type="ECO:0000313" key="2">
    <source>
        <dbReference type="EMBL" id="RZT96129.1"/>
    </source>
</evidence>
<name>A0A4Q7VJ19_9BACT</name>